<keyword evidence="1" id="KW-1133">Transmembrane helix</keyword>
<feature type="transmembrane region" description="Helical" evidence="1">
    <location>
        <begin position="34"/>
        <end position="56"/>
    </location>
</feature>
<keyword evidence="1" id="KW-0472">Membrane</keyword>
<dbReference type="Proteomes" id="UP000887097">
    <property type="component" value="Unassembled WGS sequence"/>
</dbReference>
<comment type="caution">
    <text evidence="2">The sequence shown here is derived from an EMBL/GenBank/DDBJ whole genome shotgun (WGS) entry which is preliminary data.</text>
</comment>
<dbReference type="RefSeq" id="WP_177168136.1">
    <property type="nucleotide sequence ID" value="NZ_BPTT01000001.1"/>
</dbReference>
<dbReference type="AlphaFoldDB" id="A0AA37I2Z2"/>
<organism evidence="2 3">
    <name type="scientific">Xylanibacter ruminicola</name>
    <name type="common">Prevotella ruminicola</name>
    <dbReference type="NCBI Taxonomy" id="839"/>
    <lineage>
        <taxon>Bacteria</taxon>
        <taxon>Pseudomonadati</taxon>
        <taxon>Bacteroidota</taxon>
        <taxon>Bacteroidia</taxon>
        <taxon>Bacteroidales</taxon>
        <taxon>Prevotellaceae</taxon>
        <taxon>Xylanibacter</taxon>
    </lineage>
</organism>
<evidence type="ECO:0000256" key="1">
    <source>
        <dbReference type="SAM" id="Phobius"/>
    </source>
</evidence>
<gene>
    <name evidence="2" type="ORF">PRMUPPPA20_23010</name>
</gene>
<proteinExistence type="predicted"/>
<accession>A0AA37I2Z2</accession>
<evidence type="ECO:0000313" key="3">
    <source>
        <dbReference type="Proteomes" id="UP000887097"/>
    </source>
</evidence>
<dbReference type="GeneID" id="67454803"/>
<reference evidence="2" key="1">
    <citation type="submission" date="2021-08" db="EMBL/GenBank/DDBJ databases">
        <title>Prevotella lacticifex sp. nov., isolated from rumen of cow.</title>
        <authorList>
            <person name="Shinkai T."/>
            <person name="Ikeyama N."/>
            <person name="Kumagai M."/>
            <person name="Ohmori H."/>
            <person name="Sakamoto M."/>
            <person name="Ohkuma M."/>
            <person name="Mitsumori M."/>
        </authorList>
    </citation>
    <scope>NUCLEOTIDE SEQUENCE</scope>
    <source>
        <strain evidence="2">JCM 8259</strain>
    </source>
</reference>
<evidence type="ECO:0000313" key="2">
    <source>
        <dbReference type="EMBL" id="GJG34192.1"/>
    </source>
</evidence>
<dbReference type="EMBL" id="BPTT01000001">
    <property type="protein sequence ID" value="GJG34192.1"/>
    <property type="molecule type" value="Genomic_DNA"/>
</dbReference>
<protein>
    <submittedName>
        <fullName evidence="2">Uncharacterized protein</fullName>
    </submittedName>
</protein>
<keyword evidence="1" id="KW-0812">Transmembrane</keyword>
<sequence length="57" mass="6507">MSEHHHSHHKKDGSSLFKQRSLANIQRKKVIEKVLKITLIIIALLMALAVIFVYTIG</sequence>
<name>A0AA37I2Z2_XYLRU</name>